<dbReference type="InterPro" id="IPR045455">
    <property type="entry name" value="NrS-1_pol-like_helicase"/>
</dbReference>
<keyword evidence="8" id="KW-1185">Reference proteome</keyword>
<evidence type="ECO:0000313" key="7">
    <source>
        <dbReference type="Proteomes" id="UP000014137"/>
    </source>
</evidence>
<dbReference type="Pfam" id="PF08706">
    <property type="entry name" value="D5_N"/>
    <property type="match status" value="1"/>
</dbReference>
<organism evidence="5 7">
    <name type="scientific">Amycolatopsis azurea DSM 43854</name>
    <dbReference type="NCBI Taxonomy" id="1238180"/>
    <lineage>
        <taxon>Bacteria</taxon>
        <taxon>Bacillati</taxon>
        <taxon>Actinomycetota</taxon>
        <taxon>Actinomycetes</taxon>
        <taxon>Pseudonocardiales</taxon>
        <taxon>Pseudonocardiaceae</taxon>
        <taxon>Amycolatopsis</taxon>
    </lineage>
</organism>
<comment type="caution">
    <text evidence="5">The sequence shown here is derived from an EMBL/GenBank/DDBJ whole genome shotgun (WGS) entry which is preliminary data.</text>
</comment>
<dbReference type="NCBIfam" id="TIGR01613">
    <property type="entry name" value="primase_Cterm"/>
    <property type="match status" value="1"/>
</dbReference>
<dbReference type="InterPro" id="IPR051620">
    <property type="entry name" value="ORF904-like_C"/>
</dbReference>
<evidence type="ECO:0000259" key="4">
    <source>
        <dbReference type="PROSITE" id="PS51206"/>
    </source>
</evidence>
<dbReference type="AlphaFoldDB" id="M2P3A2"/>
<dbReference type="EMBL" id="ANMG01000003">
    <property type="protein sequence ID" value="EMD29634.1"/>
    <property type="molecule type" value="Genomic_DNA"/>
</dbReference>
<dbReference type="EMBL" id="MUXN01000004">
    <property type="protein sequence ID" value="OOC07546.1"/>
    <property type="molecule type" value="Genomic_DNA"/>
</dbReference>
<dbReference type="OrthoDB" id="9763644at2"/>
<dbReference type="GO" id="GO:0004386">
    <property type="term" value="F:helicase activity"/>
    <property type="evidence" value="ECO:0007669"/>
    <property type="project" value="UniProtKB-KW"/>
</dbReference>
<evidence type="ECO:0000313" key="6">
    <source>
        <dbReference type="EMBL" id="OOC07546.1"/>
    </source>
</evidence>
<evidence type="ECO:0000313" key="8">
    <source>
        <dbReference type="Proteomes" id="UP000188551"/>
    </source>
</evidence>
<evidence type="ECO:0000313" key="5">
    <source>
        <dbReference type="EMBL" id="EMD29634.1"/>
    </source>
</evidence>
<dbReference type="InterPro" id="IPR027417">
    <property type="entry name" value="P-loop_NTPase"/>
</dbReference>
<dbReference type="SUPFAM" id="SSF52540">
    <property type="entry name" value="P-loop containing nucleoside triphosphate hydrolases"/>
    <property type="match status" value="1"/>
</dbReference>
<accession>M2P3A2</accession>
<evidence type="ECO:0000256" key="2">
    <source>
        <dbReference type="ARBA" id="ARBA00022801"/>
    </source>
</evidence>
<dbReference type="GO" id="GO:0016787">
    <property type="term" value="F:hydrolase activity"/>
    <property type="evidence" value="ECO:0007669"/>
    <property type="project" value="UniProtKB-KW"/>
</dbReference>
<evidence type="ECO:0000256" key="3">
    <source>
        <dbReference type="ARBA" id="ARBA00022840"/>
    </source>
</evidence>
<evidence type="ECO:0000256" key="1">
    <source>
        <dbReference type="ARBA" id="ARBA00022741"/>
    </source>
</evidence>
<dbReference type="RefSeq" id="WP_005150295.1">
    <property type="nucleotide sequence ID" value="NZ_ANMG01000003.1"/>
</dbReference>
<reference evidence="5 7" key="1">
    <citation type="submission" date="2012-10" db="EMBL/GenBank/DDBJ databases">
        <title>Genome assembly of Amycolatopsis azurea DSM 43854.</title>
        <authorList>
            <person name="Khatri I."/>
            <person name="Kaur I."/>
            <person name="Subramanian S."/>
            <person name="Mayilraj S."/>
        </authorList>
    </citation>
    <scope>NUCLEOTIDE SEQUENCE [LARGE SCALE GENOMIC DNA]</scope>
    <source>
        <strain evidence="5 7">DSM 43854</strain>
    </source>
</reference>
<reference evidence="6 8" key="2">
    <citation type="submission" date="2017-02" db="EMBL/GenBank/DDBJ databases">
        <title>Amycolatopsis azurea DSM 43854 draft genome.</title>
        <authorList>
            <person name="Mayilraj S."/>
        </authorList>
    </citation>
    <scope>NUCLEOTIDE SEQUENCE [LARGE SCALE GENOMIC DNA]</scope>
    <source>
        <strain evidence="6 8">DSM 43854</strain>
    </source>
</reference>
<dbReference type="Pfam" id="PF19263">
    <property type="entry name" value="DUF5906"/>
    <property type="match status" value="1"/>
</dbReference>
<dbReference type="InterPro" id="IPR014818">
    <property type="entry name" value="Phage/plasmid_primase_P4_C"/>
</dbReference>
<dbReference type="InterPro" id="IPR006500">
    <property type="entry name" value="Helicase_put_C_phage/plasmid"/>
</dbReference>
<name>M2P3A2_9PSEU</name>
<dbReference type="Gene3D" id="3.40.50.300">
    <property type="entry name" value="P-loop containing nucleotide triphosphate hydrolases"/>
    <property type="match status" value="1"/>
</dbReference>
<dbReference type="PROSITE" id="PS51206">
    <property type="entry name" value="SF3_HELICASE_1"/>
    <property type="match status" value="1"/>
</dbReference>
<dbReference type="PATRIC" id="fig|1238180.3.peg.390"/>
<keyword evidence="5" id="KW-0347">Helicase</keyword>
<dbReference type="GO" id="GO:0005524">
    <property type="term" value="F:ATP binding"/>
    <property type="evidence" value="ECO:0007669"/>
    <property type="project" value="UniProtKB-KW"/>
</dbReference>
<dbReference type="PANTHER" id="PTHR35372:SF2">
    <property type="entry name" value="SF3 HELICASE DOMAIN-CONTAINING PROTEIN"/>
    <property type="match status" value="1"/>
</dbReference>
<dbReference type="SMART" id="SM00885">
    <property type="entry name" value="D5_N"/>
    <property type="match status" value="1"/>
</dbReference>
<keyword evidence="1" id="KW-0547">Nucleotide-binding</keyword>
<dbReference type="Proteomes" id="UP000188551">
    <property type="component" value="Unassembled WGS sequence"/>
</dbReference>
<dbReference type="Proteomes" id="UP000014137">
    <property type="component" value="Unassembled WGS sequence"/>
</dbReference>
<keyword evidence="3" id="KW-0067">ATP-binding</keyword>
<sequence>MSIDTTYLPADDAEAAVLPFRKEVHTGQLRIAERFANAYSGQLLYIHGMGWHYWSGTHWVEDRDGKARRRLISLLKDIRHESVDMAQKDREALLSDVKKCESSGGFVGVLELARHMKPMTVSAEHTNSHPHLFNVLNGTLNLETGALQPHNPRNMITKCAGTSVRPDAHSELFSVFLQEVLPDEQVRRYLQRVLGLAMLGTVREHMLPILTGTGGNGKSVLVDAVLAAFGDYGITVDPKLIMKTKHERHATFLADLHGARLVVTSETDEGDVIAAGTVKRLTGGDTIRANRMRENPFEFAPSHSLLYVTNHPPRVSADDRAMWRRLSVVPFDVTVEEPDVKLPEKLKAQLPAVLAWVFEGWQDYQAEGLNPPPAVQERTEAYRSESDPLAQFLSDECVTGPMVKVKAKALFETWATWGMQHGHPAMTQTEFGRRMADRFEKKRGAGGAYVYVGIGLAATEAETEGMWS</sequence>
<protein>
    <submittedName>
        <fullName evidence="5">DNA primase/helicase, phage-associated</fullName>
    </submittedName>
</protein>
<dbReference type="InterPro" id="IPR014015">
    <property type="entry name" value="Helicase_SF3_DNA-vir"/>
</dbReference>
<keyword evidence="2" id="KW-0378">Hydrolase</keyword>
<gene>
    <name evidence="6" type="ORF">B0293_07715</name>
    <name evidence="5" type="ORF">C791_2993</name>
</gene>
<dbReference type="PANTHER" id="PTHR35372">
    <property type="entry name" value="ATP BINDING PROTEIN-RELATED"/>
    <property type="match status" value="1"/>
</dbReference>
<feature type="domain" description="SF3 helicase" evidence="4">
    <location>
        <begin position="185"/>
        <end position="344"/>
    </location>
</feature>
<proteinExistence type="predicted"/>